<dbReference type="AlphaFoldDB" id="A0A8T2ETL7"/>
<protein>
    <submittedName>
        <fullName evidence="3">Uncharacterized protein</fullName>
    </submittedName>
</protein>
<keyword evidence="2" id="KW-0812">Transmembrane</keyword>
<gene>
    <name evidence="3" type="ORF">ISN45_At03g035710</name>
</gene>
<dbReference type="Proteomes" id="UP000694240">
    <property type="component" value="Chromosome 3"/>
</dbReference>
<evidence type="ECO:0000256" key="1">
    <source>
        <dbReference type="SAM" id="MobiDB-lite"/>
    </source>
</evidence>
<keyword evidence="4" id="KW-1185">Reference proteome</keyword>
<evidence type="ECO:0000313" key="4">
    <source>
        <dbReference type="Proteomes" id="UP000694240"/>
    </source>
</evidence>
<keyword evidence="2" id="KW-1133">Transmembrane helix</keyword>
<feature type="region of interest" description="Disordered" evidence="1">
    <location>
        <begin position="33"/>
        <end position="72"/>
    </location>
</feature>
<feature type="transmembrane region" description="Helical" evidence="2">
    <location>
        <begin position="433"/>
        <end position="457"/>
    </location>
</feature>
<name>A0A8T2ETL7_9BRAS</name>
<accession>A0A8T2ETL7</accession>
<evidence type="ECO:0000313" key="3">
    <source>
        <dbReference type="EMBL" id="KAG7627248.1"/>
    </source>
</evidence>
<reference evidence="3 4" key="1">
    <citation type="submission" date="2020-12" db="EMBL/GenBank/DDBJ databases">
        <title>Concerted genomic and epigenomic changes stabilize Arabidopsis allopolyploids.</title>
        <authorList>
            <person name="Chen Z."/>
        </authorList>
    </citation>
    <scope>NUCLEOTIDE SEQUENCE [LARGE SCALE GENOMIC DNA]</scope>
    <source>
        <strain evidence="3">Allo738</strain>
        <tissue evidence="3">Leaf</tissue>
    </source>
</reference>
<organism evidence="3 4">
    <name type="scientific">Arabidopsis thaliana x Arabidopsis arenosa</name>
    <dbReference type="NCBI Taxonomy" id="1240361"/>
    <lineage>
        <taxon>Eukaryota</taxon>
        <taxon>Viridiplantae</taxon>
        <taxon>Streptophyta</taxon>
        <taxon>Embryophyta</taxon>
        <taxon>Tracheophyta</taxon>
        <taxon>Spermatophyta</taxon>
        <taxon>Magnoliopsida</taxon>
        <taxon>eudicotyledons</taxon>
        <taxon>Gunneridae</taxon>
        <taxon>Pentapetalae</taxon>
        <taxon>rosids</taxon>
        <taxon>malvids</taxon>
        <taxon>Brassicales</taxon>
        <taxon>Brassicaceae</taxon>
        <taxon>Camelineae</taxon>
        <taxon>Arabidopsis</taxon>
    </lineage>
</organism>
<keyword evidence="2" id="KW-0472">Membrane</keyword>
<sequence length="458" mass="52346">METIEYSRSDEEDSYGYSQDSYYNETKFVESWHDDGYSSGSDFEEEPYGGAPEPEPPDRYSSSYTTPSDGRPKIRTWENLKWIMYENYCPQCLNQGRKTTFPPKQAIQGDKMPKTTLNLTEKSWCKGQGHIAKDCPTKKSSPRQEPTLCLHPQVLQKQVDVSTLQHDQVQTEACQIDYNVPMTLLMHLSSAKSIEKVSSTKEIIKDQGKVSTMEKVFTKESQNQGELTLKKVVVNKDESVEDTIPIKEEPPNAQQFLKTQCKLLNPYTLQWTNLTYLCVGKQVLRTKPLEEGGDNVRMGADVPADALVDRLLVRLLDGLSDGLLEVLHVSNQLVRTKESYPFLPFCASQSHIWKPGDPLRHPEPFTLNPWCIFPYVNPLSQDFPFPDLNEIKSQRLYFDHLLGIKKPPTMTLDVPKSHHFQPKLSRLKTHHKFPYLADFVIKVPTAIFSFIVAISLLI</sequence>
<comment type="caution">
    <text evidence="3">The sequence shown here is derived from an EMBL/GenBank/DDBJ whole genome shotgun (WGS) entry which is preliminary data.</text>
</comment>
<proteinExistence type="predicted"/>
<dbReference type="EMBL" id="JAEFBK010000003">
    <property type="protein sequence ID" value="KAG7627248.1"/>
    <property type="molecule type" value="Genomic_DNA"/>
</dbReference>
<evidence type="ECO:0000256" key="2">
    <source>
        <dbReference type="SAM" id="Phobius"/>
    </source>
</evidence>